<evidence type="ECO:0000256" key="1">
    <source>
        <dbReference type="ARBA" id="ARBA00022801"/>
    </source>
</evidence>
<keyword evidence="3" id="KW-0436">Ligase</keyword>
<feature type="short sequence motif" description="HXTX 2" evidence="2">
    <location>
        <begin position="120"/>
        <end position="123"/>
    </location>
</feature>
<feature type="short sequence motif" description="HXTX 1" evidence="2">
    <location>
        <begin position="36"/>
        <end position="39"/>
    </location>
</feature>
<accession>X7FAI9</accession>
<organism evidence="3 4">
    <name type="scientific">Roseivivax isoporae LMG 25204</name>
    <dbReference type="NCBI Taxonomy" id="1449351"/>
    <lineage>
        <taxon>Bacteria</taxon>
        <taxon>Pseudomonadati</taxon>
        <taxon>Pseudomonadota</taxon>
        <taxon>Alphaproteobacteria</taxon>
        <taxon>Rhodobacterales</taxon>
        <taxon>Roseobacteraceae</taxon>
        <taxon>Roseivivax</taxon>
    </lineage>
</organism>
<dbReference type="InterPro" id="IPR009097">
    <property type="entry name" value="Cyclic_Pdiesterase"/>
</dbReference>
<dbReference type="EC" id="3.1.4.58" evidence="2"/>
<dbReference type="Proteomes" id="UP000023430">
    <property type="component" value="Unassembled WGS sequence"/>
</dbReference>
<evidence type="ECO:0000313" key="3">
    <source>
        <dbReference type="EMBL" id="ETX29927.1"/>
    </source>
</evidence>
<dbReference type="PANTHER" id="PTHR35561:SF1">
    <property type="entry name" value="RNA 2',3'-CYCLIC PHOSPHODIESTERASE"/>
    <property type="match status" value="1"/>
</dbReference>
<dbReference type="AlphaFoldDB" id="X7FAI9"/>
<dbReference type="PATRIC" id="fig|1449351.3.peg.1121"/>
<dbReference type="GO" id="GO:0004113">
    <property type="term" value="F:2',3'-cyclic-nucleotide 3'-phosphodiesterase activity"/>
    <property type="evidence" value="ECO:0007669"/>
    <property type="project" value="InterPro"/>
</dbReference>
<dbReference type="NCBIfam" id="TIGR02258">
    <property type="entry name" value="2_5_ligase"/>
    <property type="match status" value="1"/>
</dbReference>
<dbReference type="eggNOG" id="COG1514">
    <property type="taxonomic scope" value="Bacteria"/>
</dbReference>
<dbReference type="OrthoDB" id="9793819at2"/>
<evidence type="ECO:0000256" key="2">
    <source>
        <dbReference type="HAMAP-Rule" id="MF_01940"/>
    </source>
</evidence>
<dbReference type="PANTHER" id="PTHR35561">
    <property type="entry name" value="RNA 2',3'-CYCLIC PHOSPHODIESTERASE"/>
    <property type="match status" value="1"/>
</dbReference>
<dbReference type="HAMAP" id="MF_01940">
    <property type="entry name" value="RNA_CPDase"/>
    <property type="match status" value="1"/>
</dbReference>
<dbReference type="SUPFAM" id="SSF55144">
    <property type="entry name" value="LigT-like"/>
    <property type="match status" value="1"/>
</dbReference>
<keyword evidence="1 2" id="KW-0378">Hydrolase</keyword>
<feature type="active site" description="Proton acceptor" evidence="2">
    <location>
        <position position="120"/>
    </location>
</feature>
<feature type="active site" description="Proton donor" evidence="2">
    <location>
        <position position="36"/>
    </location>
</feature>
<dbReference type="Gene3D" id="3.90.1140.10">
    <property type="entry name" value="Cyclic phosphodiesterase"/>
    <property type="match status" value="1"/>
</dbReference>
<dbReference type="STRING" id="1449351.RISW2_19960"/>
<dbReference type="EMBL" id="JAME01000006">
    <property type="protein sequence ID" value="ETX29927.1"/>
    <property type="molecule type" value="Genomic_DNA"/>
</dbReference>
<dbReference type="RefSeq" id="WP_043767657.1">
    <property type="nucleotide sequence ID" value="NZ_JAME01000006.1"/>
</dbReference>
<evidence type="ECO:0000313" key="4">
    <source>
        <dbReference type="Proteomes" id="UP000023430"/>
    </source>
</evidence>
<dbReference type="Pfam" id="PF13563">
    <property type="entry name" value="2_5_RNA_ligase2"/>
    <property type="match status" value="1"/>
</dbReference>
<reference evidence="3 4" key="1">
    <citation type="submission" date="2014-01" db="EMBL/GenBank/DDBJ databases">
        <title>Roseivivax isoporae LMG 25204 Genome Sequencing.</title>
        <authorList>
            <person name="Lai Q."/>
            <person name="Li G."/>
            <person name="Shao Z."/>
        </authorList>
    </citation>
    <scope>NUCLEOTIDE SEQUENCE [LARGE SCALE GENOMIC DNA]</scope>
    <source>
        <strain evidence="3 4">LMG 25204</strain>
    </source>
</reference>
<comment type="function">
    <text evidence="2">Hydrolyzes RNA 2',3'-cyclic phosphodiester to an RNA 2'-phosphomonoester.</text>
</comment>
<protein>
    <recommendedName>
        <fullName evidence="2">RNA 2',3'-cyclic phosphodiesterase</fullName>
        <shortName evidence="2">RNA 2',3'-CPDase</shortName>
        <ecNumber evidence="2">3.1.4.58</ecNumber>
    </recommendedName>
</protein>
<keyword evidence="4" id="KW-1185">Reference proteome</keyword>
<proteinExistence type="inferred from homology"/>
<comment type="similarity">
    <text evidence="2">Belongs to the 2H phosphoesterase superfamily. ThpR family.</text>
</comment>
<gene>
    <name evidence="3" type="ORF">RISW2_19960</name>
</gene>
<comment type="catalytic activity">
    <reaction evidence="2">
        <text>a 3'-end 2',3'-cyclophospho-ribonucleotide-RNA + H2O = a 3'-end 2'-phospho-ribonucleotide-RNA + H(+)</text>
        <dbReference type="Rhea" id="RHEA:11828"/>
        <dbReference type="Rhea" id="RHEA-COMP:10464"/>
        <dbReference type="Rhea" id="RHEA-COMP:17353"/>
        <dbReference type="ChEBI" id="CHEBI:15377"/>
        <dbReference type="ChEBI" id="CHEBI:15378"/>
        <dbReference type="ChEBI" id="CHEBI:83064"/>
        <dbReference type="ChEBI" id="CHEBI:173113"/>
        <dbReference type="EC" id="3.1.4.58"/>
    </reaction>
</comment>
<comment type="caution">
    <text evidence="3">The sequence shown here is derived from an EMBL/GenBank/DDBJ whole genome shotgun (WGS) entry which is preliminary data.</text>
</comment>
<dbReference type="GO" id="GO:0008664">
    <property type="term" value="F:RNA 2',3'-cyclic 3'-phosphodiesterase activity"/>
    <property type="evidence" value="ECO:0007669"/>
    <property type="project" value="UniProtKB-EC"/>
</dbReference>
<dbReference type="InterPro" id="IPR004175">
    <property type="entry name" value="RNA_CPDase"/>
</dbReference>
<dbReference type="GO" id="GO:0016874">
    <property type="term" value="F:ligase activity"/>
    <property type="evidence" value="ECO:0007669"/>
    <property type="project" value="UniProtKB-KW"/>
</dbReference>
<name>X7FAI9_9RHOB</name>
<sequence length="181" mass="19738">MRAFLALPLPPSDAETLEAMGDRLGVGRPIPADNVHLTLAFLGEVPEADLAEAAQMLETLAPPRFAYRLSGVESFGSPQAGHALALAADGGAALRDLRDRIRSRLHGAGLAQERRRFRPHVTFARLPGRMSPEEDRRLATFLAREADIALDDVPADRFVLYESILTRDGAVYEPLAEFPLS</sequence>